<evidence type="ECO:0000259" key="3">
    <source>
        <dbReference type="PROSITE" id="PS50904"/>
    </source>
</evidence>
<dbReference type="SUPFAM" id="SSF46938">
    <property type="entry name" value="CRAL/TRIO N-terminal domain"/>
    <property type="match status" value="1"/>
</dbReference>
<keyword evidence="5" id="KW-1185">Reference proteome</keyword>
<evidence type="ECO:0008006" key="6">
    <source>
        <dbReference type="Google" id="ProtNLM"/>
    </source>
</evidence>
<evidence type="ECO:0000259" key="1">
    <source>
        <dbReference type="PROSITE" id="PS50191"/>
    </source>
</evidence>
<dbReference type="OrthoDB" id="30289at2759"/>
<evidence type="ECO:0000313" key="5">
    <source>
        <dbReference type="Proteomes" id="UP000078046"/>
    </source>
</evidence>
<dbReference type="InterPro" id="IPR009038">
    <property type="entry name" value="GOLD_dom"/>
</dbReference>
<feature type="domain" description="GOLD" evidence="2">
    <location>
        <begin position="510"/>
        <end position="633"/>
    </location>
</feature>
<name>A0A177AV52_9BILA</name>
<dbReference type="PROSITE" id="PS50904">
    <property type="entry name" value="PRELI_MSF1"/>
    <property type="match status" value="1"/>
</dbReference>
<organism evidence="4 5">
    <name type="scientific">Intoshia linei</name>
    <dbReference type="NCBI Taxonomy" id="1819745"/>
    <lineage>
        <taxon>Eukaryota</taxon>
        <taxon>Metazoa</taxon>
        <taxon>Spiralia</taxon>
        <taxon>Lophotrochozoa</taxon>
        <taxon>Mesozoa</taxon>
        <taxon>Orthonectida</taxon>
        <taxon>Rhopaluridae</taxon>
        <taxon>Intoshia</taxon>
    </lineage>
</organism>
<dbReference type="InterPro" id="IPR006797">
    <property type="entry name" value="PRELI/MSF1_dom"/>
</dbReference>
<dbReference type="PANTHER" id="PTHR23324">
    <property type="entry name" value="SEC14 RELATED PROTEIN"/>
    <property type="match status" value="1"/>
</dbReference>
<dbReference type="InterPro" id="IPR051064">
    <property type="entry name" value="SEC14/CRAL-TRIO_domain"/>
</dbReference>
<gene>
    <name evidence="4" type="ORF">A3Q56_07026</name>
</gene>
<dbReference type="Pfam" id="PF04707">
    <property type="entry name" value="PRELI"/>
    <property type="match status" value="1"/>
</dbReference>
<protein>
    <recommendedName>
        <fullName evidence="6">SEC14-like protein 1</fullName>
    </recommendedName>
</protein>
<dbReference type="InterPro" id="IPR001251">
    <property type="entry name" value="CRAL-TRIO_dom"/>
</dbReference>
<accession>A0A177AV52</accession>
<dbReference type="InterPro" id="IPR036598">
    <property type="entry name" value="GOLD_dom_sf"/>
</dbReference>
<dbReference type="EMBL" id="LWCA01001370">
    <property type="protein sequence ID" value="OAF65263.1"/>
    <property type="molecule type" value="Genomic_DNA"/>
</dbReference>
<sequence length="669" mass="77589">MVQKYTSPVRVYKCPFELVMKAYQMRFPTCDMIPIFLGCDITEQKEASDGSTIVTNRKCKINFEAPYILRKLSGVQYLYFMQSNALDRKNRTLDITAVNESFSSRIKIIENCRYSVHPNNDQYTCFEQNAELDIISFFGFEKMCEKLAMKQYLLNIKKGKEIIEHYIDVLAKQGITQVPIWIPFKIKVDSLKNNDDEGIHSDIQTITSNMDTINTQNKSSMDTVNTHILDTDYIKKRLGNLSLSEESSLVQFIDMVKHSHPGKCPKETNLLRFLKANSYNVDKSFEVLTKSLIWRKLHGIDQMLLTYKVNPILEKFFSGCWHFNDKEGRPIYILRLGNLDLKGIVKSVGLDEITKYFIYTIEEGIRRAESASENLSKPVTNNLLIIDCDNLSMRNLWKPIINYISDILQTIQNNYPEMLHRVYFLRVPRLFPILWSFMELFIDADTFAKFYVSSGDDHTHPSNGLAKFIDERIMPTFIGGNCECAIPEGGIIPKSQYMGKEEYEKIQNKFRSLYKTVEIHKEGYEYILQIVDSNCMITWDFDVLKGNIIFGVYKCTNKSNNEFKDSTKSNERLNYSLIDKPTYYRHGDSVQGTRMFICPGKYVLIWDIWLKNDEHLTNSPSSSKAKIMYHTEILSDTFSNSLTSLTSSNSIFSQISQNKINLFNENNQM</sequence>
<feature type="domain" description="CRAL-TRIO" evidence="1">
    <location>
        <begin position="309"/>
        <end position="486"/>
    </location>
</feature>
<dbReference type="InterPro" id="IPR036273">
    <property type="entry name" value="CRAL/TRIO_N_dom_sf"/>
</dbReference>
<dbReference type="Pfam" id="PF00650">
    <property type="entry name" value="CRAL_TRIO"/>
    <property type="match status" value="1"/>
</dbReference>
<dbReference type="PROSITE" id="PS50866">
    <property type="entry name" value="GOLD"/>
    <property type="match status" value="1"/>
</dbReference>
<reference evidence="4 5" key="1">
    <citation type="submission" date="2016-04" db="EMBL/GenBank/DDBJ databases">
        <title>The genome of Intoshia linei affirms orthonectids as highly simplified spiralians.</title>
        <authorList>
            <person name="Mikhailov K.V."/>
            <person name="Slusarev G.S."/>
            <person name="Nikitin M.A."/>
            <person name="Logacheva M.D."/>
            <person name="Penin A."/>
            <person name="Aleoshin V."/>
            <person name="Panchin Y.V."/>
        </authorList>
    </citation>
    <scope>NUCLEOTIDE SEQUENCE [LARGE SCALE GENOMIC DNA]</scope>
    <source>
        <strain evidence="4">Intl2013</strain>
        <tissue evidence="4">Whole animal</tissue>
    </source>
</reference>
<dbReference type="GO" id="GO:0005737">
    <property type="term" value="C:cytoplasm"/>
    <property type="evidence" value="ECO:0007669"/>
    <property type="project" value="TreeGrafter"/>
</dbReference>
<feature type="domain" description="PRELI/MSF1" evidence="3">
    <location>
        <begin position="3"/>
        <end position="175"/>
    </location>
</feature>
<dbReference type="SMART" id="SM00516">
    <property type="entry name" value="SEC14"/>
    <property type="match status" value="1"/>
</dbReference>
<dbReference type="PROSITE" id="PS50191">
    <property type="entry name" value="CRAL_TRIO"/>
    <property type="match status" value="1"/>
</dbReference>
<evidence type="ECO:0000259" key="2">
    <source>
        <dbReference type="PROSITE" id="PS50866"/>
    </source>
</evidence>
<dbReference type="Gene3D" id="2.60.120.680">
    <property type="entry name" value="GOLD domain"/>
    <property type="match status" value="1"/>
</dbReference>
<dbReference type="SUPFAM" id="SSF52087">
    <property type="entry name" value="CRAL/TRIO domain"/>
    <property type="match status" value="1"/>
</dbReference>
<dbReference type="PANTHER" id="PTHR23324:SF66">
    <property type="entry name" value="PROTEIN REAL-TIME"/>
    <property type="match status" value="1"/>
</dbReference>
<dbReference type="InterPro" id="IPR036865">
    <property type="entry name" value="CRAL-TRIO_dom_sf"/>
</dbReference>
<dbReference type="AlphaFoldDB" id="A0A177AV52"/>
<proteinExistence type="predicted"/>
<comment type="caution">
    <text evidence="4">The sequence shown here is derived from an EMBL/GenBank/DDBJ whole genome shotgun (WGS) entry which is preliminary data.</text>
</comment>
<dbReference type="Gene3D" id="3.40.525.10">
    <property type="entry name" value="CRAL-TRIO lipid binding domain"/>
    <property type="match status" value="1"/>
</dbReference>
<dbReference type="SUPFAM" id="SSF101576">
    <property type="entry name" value="Supernatant protein factor (SPF), C-terminal domain"/>
    <property type="match status" value="1"/>
</dbReference>
<dbReference type="CDD" id="cd00170">
    <property type="entry name" value="SEC14"/>
    <property type="match status" value="1"/>
</dbReference>
<dbReference type="Proteomes" id="UP000078046">
    <property type="component" value="Unassembled WGS sequence"/>
</dbReference>
<evidence type="ECO:0000313" key="4">
    <source>
        <dbReference type="EMBL" id="OAF65263.1"/>
    </source>
</evidence>